<organism evidence="3 4">
    <name type="scientific">Agrobacterium rosae</name>
    <dbReference type="NCBI Taxonomy" id="1972867"/>
    <lineage>
        <taxon>Bacteria</taxon>
        <taxon>Pseudomonadati</taxon>
        <taxon>Pseudomonadota</taxon>
        <taxon>Alphaproteobacteria</taxon>
        <taxon>Hyphomicrobiales</taxon>
        <taxon>Rhizobiaceae</taxon>
        <taxon>Rhizobium/Agrobacterium group</taxon>
        <taxon>Agrobacterium</taxon>
    </lineage>
</organism>
<dbReference type="InterPro" id="IPR004291">
    <property type="entry name" value="Transposase_IS66_central"/>
</dbReference>
<proteinExistence type="predicted"/>
<name>A0A1R3TZD7_9HYPH</name>
<reference evidence="3" key="1">
    <citation type="submission" date="2016-10" db="EMBL/GenBank/DDBJ databases">
        <authorList>
            <person name="de Groot N.N."/>
        </authorList>
    </citation>
    <scope>NUCLEOTIDE SEQUENCE [LARGE SCALE GENOMIC DNA]</scope>
    <source>
        <strain evidence="3">DSM25559</strain>
    </source>
</reference>
<dbReference type="STRING" id="1907666.DSM25559_3857"/>
<evidence type="ECO:0000313" key="3">
    <source>
        <dbReference type="EMBL" id="SCX32179.1"/>
    </source>
</evidence>
<evidence type="ECO:0000313" key="4">
    <source>
        <dbReference type="Proteomes" id="UP000187891"/>
    </source>
</evidence>
<dbReference type="Proteomes" id="UP000187891">
    <property type="component" value="Unassembled WGS sequence"/>
</dbReference>
<accession>A0A1R3TZD7</accession>
<dbReference type="InterPro" id="IPR039552">
    <property type="entry name" value="IS66_C"/>
</dbReference>
<evidence type="ECO:0000259" key="1">
    <source>
        <dbReference type="Pfam" id="PF03050"/>
    </source>
</evidence>
<protein>
    <submittedName>
        <fullName evidence="3">Transposase</fullName>
    </submittedName>
</protein>
<dbReference type="PANTHER" id="PTHR33678">
    <property type="entry name" value="BLL1576 PROTEIN"/>
    <property type="match status" value="1"/>
</dbReference>
<dbReference type="AlphaFoldDB" id="A0A1R3TZD7"/>
<gene>
    <name evidence="3" type="ORF">DSM25559_3857</name>
</gene>
<sequence>MIKLKPSPIAQEALSRIGALYDIEDRIRGMLPDERRDLRQQHAKPILAELKEWIEDAQKTLPQKQKLAEAMRYALSRWSALSVYLDDGRVEIDNNIAERAMRPLGIGRKNWLFAGSDKGGERIANILSIIETAKLHGHNPEAYLTDVLTRIQDHPADRLDELLPWRWSPLKELNEAA</sequence>
<dbReference type="EMBL" id="FMUE01000011">
    <property type="protein sequence ID" value="SCX32179.1"/>
    <property type="molecule type" value="Genomic_DNA"/>
</dbReference>
<dbReference type="NCBIfam" id="NF033517">
    <property type="entry name" value="transpos_IS66"/>
    <property type="match status" value="1"/>
</dbReference>
<evidence type="ECO:0000259" key="2">
    <source>
        <dbReference type="Pfam" id="PF13817"/>
    </source>
</evidence>
<feature type="domain" description="Transposase IS66 C-terminal" evidence="2">
    <location>
        <begin position="128"/>
        <end position="165"/>
    </location>
</feature>
<dbReference type="Pfam" id="PF13817">
    <property type="entry name" value="DDE_Tnp_IS66_C"/>
    <property type="match status" value="1"/>
</dbReference>
<feature type="domain" description="Transposase IS66 central" evidence="1">
    <location>
        <begin position="3"/>
        <end position="121"/>
    </location>
</feature>
<dbReference type="PANTHER" id="PTHR33678:SF1">
    <property type="entry name" value="BLL1576 PROTEIN"/>
    <property type="match status" value="1"/>
</dbReference>
<dbReference type="Pfam" id="PF03050">
    <property type="entry name" value="DDE_Tnp_IS66"/>
    <property type="match status" value="1"/>
</dbReference>
<dbReference type="InterPro" id="IPR052344">
    <property type="entry name" value="Transposase-related"/>
</dbReference>